<reference evidence="1" key="1">
    <citation type="journal article" date="2020" name="Stud. Mycol.">
        <title>101 Dothideomycetes genomes: a test case for predicting lifestyles and emergence of pathogens.</title>
        <authorList>
            <person name="Haridas S."/>
            <person name="Albert R."/>
            <person name="Binder M."/>
            <person name="Bloem J."/>
            <person name="Labutti K."/>
            <person name="Salamov A."/>
            <person name="Andreopoulos B."/>
            <person name="Baker S."/>
            <person name="Barry K."/>
            <person name="Bills G."/>
            <person name="Bluhm B."/>
            <person name="Cannon C."/>
            <person name="Castanera R."/>
            <person name="Culley D."/>
            <person name="Daum C."/>
            <person name="Ezra D."/>
            <person name="Gonzalez J."/>
            <person name="Henrissat B."/>
            <person name="Kuo A."/>
            <person name="Liang C."/>
            <person name="Lipzen A."/>
            <person name="Lutzoni F."/>
            <person name="Magnuson J."/>
            <person name="Mondo S."/>
            <person name="Nolan M."/>
            <person name="Ohm R."/>
            <person name="Pangilinan J."/>
            <person name="Park H.-J."/>
            <person name="Ramirez L."/>
            <person name="Alfaro M."/>
            <person name="Sun H."/>
            <person name="Tritt A."/>
            <person name="Yoshinaga Y."/>
            <person name="Zwiers L.-H."/>
            <person name="Turgeon B."/>
            <person name="Goodwin S."/>
            <person name="Spatafora J."/>
            <person name="Crous P."/>
            <person name="Grigoriev I."/>
        </authorList>
    </citation>
    <scope>NUCLEOTIDE SEQUENCE</scope>
    <source>
        <strain evidence="1">CBS 690.94</strain>
    </source>
</reference>
<dbReference type="Proteomes" id="UP000799764">
    <property type="component" value="Unassembled WGS sequence"/>
</dbReference>
<proteinExistence type="predicted"/>
<name>A0A9P4UFJ8_9PLEO</name>
<protein>
    <submittedName>
        <fullName evidence="1">Uncharacterized protein</fullName>
    </submittedName>
</protein>
<dbReference type="OrthoDB" id="3344043at2759"/>
<sequence>MSSGALTNFAQTGSWDWAKLGAYAVSFLARVANCDVEPYTMVLGVQIGQKLPLSRQGEERVSAAVANLKAYRSIGDALTFGYGPTSIVRTLGGHVDGLALVAISAALTEVYNESVAASVLKEILIYLDLQREATPLLQSWLKIVKACAGTLATTEFAVRAEDMMKLHPTETSLPSATASDFHDSWRSRSKPQDIAKALVTLGEISRKKTESVIIVGGGDVGFLAAVAEWLFDMKIVILNSDGRTPIYPVSTSGSPAQVRFIYQDRTAMSSSQNMELDVLQYSRKVIYLKDVSDILWANKENRSLENLVAGRLGWDRCLSSAFGNTYAQLTNQGEIFGNTLGYAARIFKAVATAEPGIDIETRRNWIYYTDAGSGFGYLQHLISRFPELSKFRAAMDEGAAEADHQEARKKYGLYLSLLAQPCKCAWCTPGVRESSKTGWCAVVVVETILKAGLLLSNVLVEPGLTPKRSGFERLYDRQTDARSEPRERPVKSIDWVIEPERGHEILYTVNHRVRSMVDSALGLFSNHEVEIDHDSGCAFVENGICAYRMILDDLAVRDDTGIMLAQIRILPGQMVWSNTPFSRIEDMYVDHPDYCWIDDDDRIVPDELEFGKPSLLLEESTRSLKVSFQLLNSRGRILHILPTYTANEVLEHHGLVTCDHRPNIFRGNRAIGEGMHFQVQNIHGREVTTYRAPPGASAFAALTIAKMPVTDYDVVCNNKCMECALHTAARLYYRSTQPLLIVSY</sequence>
<evidence type="ECO:0000313" key="1">
    <source>
        <dbReference type="EMBL" id="KAF2447322.1"/>
    </source>
</evidence>
<dbReference type="EMBL" id="MU001497">
    <property type="protein sequence ID" value="KAF2447322.1"/>
    <property type="molecule type" value="Genomic_DNA"/>
</dbReference>
<dbReference type="AlphaFoldDB" id="A0A9P4UFJ8"/>
<comment type="caution">
    <text evidence="1">The sequence shown here is derived from an EMBL/GenBank/DDBJ whole genome shotgun (WGS) entry which is preliminary data.</text>
</comment>
<gene>
    <name evidence="1" type="ORF">P171DRAFT_430219</name>
</gene>
<organism evidence="1 2">
    <name type="scientific">Karstenula rhodostoma CBS 690.94</name>
    <dbReference type="NCBI Taxonomy" id="1392251"/>
    <lineage>
        <taxon>Eukaryota</taxon>
        <taxon>Fungi</taxon>
        <taxon>Dikarya</taxon>
        <taxon>Ascomycota</taxon>
        <taxon>Pezizomycotina</taxon>
        <taxon>Dothideomycetes</taxon>
        <taxon>Pleosporomycetidae</taxon>
        <taxon>Pleosporales</taxon>
        <taxon>Massarineae</taxon>
        <taxon>Didymosphaeriaceae</taxon>
        <taxon>Karstenula</taxon>
    </lineage>
</organism>
<accession>A0A9P4UFJ8</accession>
<evidence type="ECO:0000313" key="2">
    <source>
        <dbReference type="Proteomes" id="UP000799764"/>
    </source>
</evidence>
<keyword evidence="2" id="KW-1185">Reference proteome</keyword>